<name>A0A517P3V3_9PLAN</name>
<sequence length="273" mass="30557" precursor="true">MRFAPFVALLLAAPLNLSAQEFRVYTTVSDVSGDRPIELSRSLTLFHAGQAWDHVVEAGEVVRFDPADAEFVILDTRRDLACTVKLEEVSRIINVGRKETEKYVAELRESPAPDSAALTTSLAFQLTPRYAIDADEGSRRTRFVGGPLTYEVSHAQPGRPSISAAYWDYADWTGQLNYALDPGKLFPDVRRPVHEALRERGVVPQRVEVLLTDAGGVPTKRLAAEHSFQEQLGQRDRELISRWRERLASPKTRRVTFAKYQQLTLGGVPQAAR</sequence>
<dbReference type="RefSeq" id="WP_145356665.1">
    <property type="nucleotide sequence ID" value="NZ_CP036265.1"/>
</dbReference>
<gene>
    <name evidence="2" type="ORF">CA12_01270</name>
</gene>
<organism evidence="2 3">
    <name type="scientific">Alienimonas californiensis</name>
    <dbReference type="NCBI Taxonomy" id="2527989"/>
    <lineage>
        <taxon>Bacteria</taxon>
        <taxon>Pseudomonadati</taxon>
        <taxon>Planctomycetota</taxon>
        <taxon>Planctomycetia</taxon>
        <taxon>Planctomycetales</taxon>
        <taxon>Planctomycetaceae</taxon>
        <taxon>Alienimonas</taxon>
    </lineage>
</organism>
<evidence type="ECO:0008006" key="4">
    <source>
        <dbReference type="Google" id="ProtNLM"/>
    </source>
</evidence>
<dbReference type="AlphaFoldDB" id="A0A517P3V3"/>
<feature type="chain" id="PRO_5021730432" description="DUF3857 domain-containing protein" evidence="1">
    <location>
        <begin position="20"/>
        <end position="273"/>
    </location>
</feature>
<dbReference type="KEGG" id="acaf:CA12_01270"/>
<dbReference type="OrthoDB" id="210719at2"/>
<keyword evidence="1" id="KW-0732">Signal</keyword>
<reference evidence="2 3" key="1">
    <citation type="submission" date="2019-02" db="EMBL/GenBank/DDBJ databases">
        <title>Deep-cultivation of Planctomycetes and their phenomic and genomic characterization uncovers novel biology.</title>
        <authorList>
            <person name="Wiegand S."/>
            <person name="Jogler M."/>
            <person name="Boedeker C."/>
            <person name="Pinto D."/>
            <person name="Vollmers J."/>
            <person name="Rivas-Marin E."/>
            <person name="Kohn T."/>
            <person name="Peeters S.H."/>
            <person name="Heuer A."/>
            <person name="Rast P."/>
            <person name="Oberbeckmann S."/>
            <person name="Bunk B."/>
            <person name="Jeske O."/>
            <person name="Meyerdierks A."/>
            <person name="Storesund J.E."/>
            <person name="Kallscheuer N."/>
            <person name="Luecker S."/>
            <person name="Lage O.M."/>
            <person name="Pohl T."/>
            <person name="Merkel B.J."/>
            <person name="Hornburger P."/>
            <person name="Mueller R.-W."/>
            <person name="Bruemmer F."/>
            <person name="Labrenz M."/>
            <person name="Spormann A.M."/>
            <person name="Op den Camp H."/>
            <person name="Overmann J."/>
            <person name="Amann R."/>
            <person name="Jetten M.S.M."/>
            <person name="Mascher T."/>
            <person name="Medema M.H."/>
            <person name="Devos D.P."/>
            <person name="Kaster A.-K."/>
            <person name="Ovreas L."/>
            <person name="Rohde M."/>
            <person name="Galperin M.Y."/>
            <person name="Jogler C."/>
        </authorList>
    </citation>
    <scope>NUCLEOTIDE SEQUENCE [LARGE SCALE GENOMIC DNA]</scope>
    <source>
        <strain evidence="2 3">CA12</strain>
    </source>
</reference>
<dbReference type="EMBL" id="CP036265">
    <property type="protein sequence ID" value="QDT14059.1"/>
    <property type="molecule type" value="Genomic_DNA"/>
</dbReference>
<feature type="signal peptide" evidence="1">
    <location>
        <begin position="1"/>
        <end position="19"/>
    </location>
</feature>
<evidence type="ECO:0000313" key="2">
    <source>
        <dbReference type="EMBL" id="QDT14059.1"/>
    </source>
</evidence>
<evidence type="ECO:0000313" key="3">
    <source>
        <dbReference type="Proteomes" id="UP000318741"/>
    </source>
</evidence>
<evidence type="ECO:0000256" key="1">
    <source>
        <dbReference type="SAM" id="SignalP"/>
    </source>
</evidence>
<dbReference type="Proteomes" id="UP000318741">
    <property type="component" value="Chromosome"/>
</dbReference>
<proteinExistence type="predicted"/>
<accession>A0A517P3V3</accession>
<protein>
    <recommendedName>
        <fullName evidence="4">DUF3857 domain-containing protein</fullName>
    </recommendedName>
</protein>
<keyword evidence="3" id="KW-1185">Reference proteome</keyword>